<dbReference type="RefSeq" id="WP_041899378.1">
    <property type="nucleotide sequence ID" value="NZ_CP010086.2"/>
</dbReference>
<evidence type="ECO:0000313" key="2">
    <source>
        <dbReference type="Proteomes" id="UP000031866"/>
    </source>
</evidence>
<proteinExistence type="predicted"/>
<accession>A0A0B5QSR2</accession>
<reference evidence="2" key="1">
    <citation type="submission" date="2014-12" db="EMBL/GenBank/DDBJ databases">
        <title>Genome sequence of Clostridium beijerinckii strain 59B.</title>
        <authorList>
            <person name="Little G.T."/>
            <person name="Minton N.P."/>
        </authorList>
    </citation>
    <scope>NUCLEOTIDE SEQUENCE [LARGE SCALE GENOMIC DNA]</scope>
    <source>
        <strain evidence="2">59B</strain>
    </source>
</reference>
<dbReference type="Proteomes" id="UP000031866">
    <property type="component" value="Chromosome"/>
</dbReference>
<sequence>MKYKYEFSFIELANGSKDLIINLPKEIELVTSFLFQMCGNEDWYIKGIVDVLSGHEEYQERDGEFYGLEIRKDFTRVHDVFDMGTECTIETSELKELIEIWEEESKKYII</sequence>
<dbReference type="KEGG" id="cbei:LF65_04737"/>
<organism evidence="1 2">
    <name type="scientific">Clostridium beijerinckii</name>
    <name type="common">Clostridium MP</name>
    <dbReference type="NCBI Taxonomy" id="1520"/>
    <lineage>
        <taxon>Bacteria</taxon>
        <taxon>Bacillati</taxon>
        <taxon>Bacillota</taxon>
        <taxon>Clostridia</taxon>
        <taxon>Eubacteriales</taxon>
        <taxon>Clostridiaceae</taxon>
        <taxon>Clostridium</taxon>
    </lineage>
</organism>
<name>A0A0B5QSR2_CLOBE</name>
<protein>
    <submittedName>
        <fullName evidence="1">Uncharacterized protein</fullName>
    </submittedName>
</protein>
<dbReference type="AlphaFoldDB" id="A0A0B5QSR2"/>
<dbReference type="STRING" id="1520.LF65_04737"/>
<dbReference type="EMBL" id="CP010086">
    <property type="protein sequence ID" value="AJH01267.1"/>
    <property type="molecule type" value="Genomic_DNA"/>
</dbReference>
<dbReference type="OrthoDB" id="9948678at2"/>
<evidence type="ECO:0000313" key="1">
    <source>
        <dbReference type="EMBL" id="AJH01267.1"/>
    </source>
</evidence>
<gene>
    <name evidence="1" type="ORF">LF65_04737</name>
</gene>